<comment type="subcellular location">
    <subcellularLocation>
        <location evidence="1">Cell membrane</location>
        <topology evidence="1">Single-pass type I membrane protein</topology>
    </subcellularLocation>
</comment>
<evidence type="ECO:0000256" key="1">
    <source>
        <dbReference type="ARBA" id="ARBA00004251"/>
    </source>
</evidence>
<evidence type="ECO:0000256" key="10">
    <source>
        <dbReference type="ARBA" id="ARBA00022737"/>
    </source>
</evidence>
<evidence type="ECO:0000256" key="19">
    <source>
        <dbReference type="ARBA" id="ARBA00041401"/>
    </source>
</evidence>
<dbReference type="PANTHER" id="PTHR19325">
    <property type="entry name" value="COMPLEMENT COMPONENT-RELATED SUSHI DOMAIN-CONTAINING"/>
    <property type="match status" value="1"/>
</dbReference>
<proteinExistence type="inferred from homology"/>
<feature type="disulfide bond" evidence="24">
    <location>
        <begin position="935"/>
        <end position="962"/>
    </location>
</feature>
<feature type="domain" description="Sushi" evidence="28">
    <location>
        <begin position="841"/>
        <end position="902"/>
    </location>
</feature>
<evidence type="ECO:0000256" key="17">
    <source>
        <dbReference type="ARBA" id="ARBA00038738"/>
    </source>
</evidence>
<organism evidence="29 30">
    <name type="scientific">Pogonophryne albipinna</name>
    <dbReference type="NCBI Taxonomy" id="1090488"/>
    <lineage>
        <taxon>Eukaryota</taxon>
        <taxon>Metazoa</taxon>
        <taxon>Chordata</taxon>
        <taxon>Craniata</taxon>
        <taxon>Vertebrata</taxon>
        <taxon>Euteleostomi</taxon>
        <taxon>Actinopterygii</taxon>
        <taxon>Neopterygii</taxon>
        <taxon>Teleostei</taxon>
        <taxon>Neoteleostei</taxon>
        <taxon>Acanthomorphata</taxon>
        <taxon>Eupercaria</taxon>
        <taxon>Perciformes</taxon>
        <taxon>Notothenioidei</taxon>
        <taxon>Pogonophryne</taxon>
    </lineage>
</organism>
<evidence type="ECO:0000256" key="5">
    <source>
        <dbReference type="ARBA" id="ARBA00022659"/>
    </source>
</evidence>
<dbReference type="Pfam" id="PF00059">
    <property type="entry name" value="Lectin_C"/>
    <property type="match status" value="2"/>
</dbReference>
<comment type="function">
    <text evidence="22">Cell-surface glycoprotein having a role in immunoadhesion. Mediates in the adhesion of blood neutrophils in cytokine-activated endothelium through interaction with SELPLG/PSGL1. May have a role in capillary morphogenesis.</text>
</comment>
<feature type="domain" description="Sushi" evidence="28">
    <location>
        <begin position="965"/>
        <end position="1026"/>
    </location>
</feature>
<feature type="disulfide bond" evidence="24">
    <location>
        <begin position="749"/>
        <end position="776"/>
    </location>
</feature>
<comment type="caution">
    <text evidence="29">The sequence shown here is derived from an EMBL/GenBank/DDBJ whole genome shotgun (WGS) entry which is preliminary data.</text>
</comment>
<feature type="disulfide bond" evidence="24">
    <location>
        <begin position="565"/>
        <end position="592"/>
    </location>
</feature>
<feature type="disulfide bond" evidence="23">
    <location>
        <begin position="116"/>
        <end position="126"/>
    </location>
</feature>
<dbReference type="InterPro" id="IPR050350">
    <property type="entry name" value="Compl-Cell_Adhes-Reg"/>
</dbReference>
<dbReference type="AlphaFoldDB" id="A0AAD6BFQ5"/>
<evidence type="ECO:0000256" key="11">
    <source>
        <dbReference type="ARBA" id="ARBA00022837"/>
    </source>
</evidence>
<evidence type="ECO:0000313" key="30">
    <source>
        <dbReference type="Proteomes" id="UP001219934"/>
    </source>
</evidence>
<keyword evidence="7" id="KW-0479">Metal-binding</keyword>
<dbReference type="GO" id="GO:0046872">
    <property type="term" value="F:metal ion binding"/>
    <property type="evidence" value="ECO:0007669"/>
    <property type="project" value="UniProtKB-KW"/>
</dbReference>
<keyword evidence="12" id="KW-0130">Cell adhesion</keyword>
<feature type="domain" description="Sushi" evidence="28">
    <location>
        <begin position="903"/>
        <end position="964"/>
    </location>
</feature>
<keyword evidence="13 25" id="KW-1133">Transmembrane helix</keyword>
<feature type="domain" description="EGF-like" evidence="26">
    <location>
        <begin position="382"/>
        <end position="418"/>
    </location>
</feature>
<evidence type="ECO:0000256" key="20">
    <source>
        <dbReference type="ARBA" id="ARBA00042113"/>
    </source>
</evidence>
<keyword evidence="10" id="KW-0677">Repeat</keyword>
<feature type="domain" description="Sushi" evidence="28">
    <location>
        <begin position="656"/>
        <end position="716"/>
    </location>
</feature>
<dbReference type="PROSITE" id="PS50026">
    <property type="entry name" value="EGF_3"/>
    <property type="match status" value="3"/>
</dbReference>
<feature type="disulfide bond" evidence="24">
    <location>
        <begin position="1123"/>
        <end position="1150"/>
    </location>
</feature>
<feature type="disulfide bond" evidence="23">
    <location>
        <begin position="182"/>
        <end position="191"/>
    </location>
</feature>
<feature type="transmembrane region" description="Helical" evidence="25">
    <location>
        <begin position="208"/>
        <end position="228"/>
    </location>
</feature>
<dbReference type="Gene3D" id="3.10.100.10">
    <property type="entry name" value="Mannose-Binding Protein A, subunit A"/>
    <property type="match status" value="2"/>
</dbReference>
<dbReference type="InterPro" id="IPR035976">
    <property type="entry name" value="Sushi/SCR/CCP_sf"/>
</dbReference>
<dbReference type="SMART" id="SM00181">
    <property type="entry name" value="EGF"/>
    <property type="match status" value="3"/>
</dbReference>
<feature type="disulfide bond" evidence="24">
    <location>
        <begin position="626"/>
        <end position="653"/>
    </location>
</feature>
<feature type="disulfide bond" evidence="23">
    <location>
        <begin position="408"/>
        <end position="417"/>
    </location>
</feature>
<dbReference type="PRINTS" id="PR00343">
    <property type="entry name" value="SELECTIN"/>
</dbReference>
<gene>
    <name evidence="29" type="ORF">JOQ06_005630</name>
</gene>
<feature type="domain" description="C-type lectin" evidence="27">
    <location>
        <begin position="262"/>
        <end position="382"/>
    </location>
</feature>
<feature type="disulfide bond" evidence="24">
    <location>
        <begin position="1060"/>
        <end position="1087"/>
    </location>
</feature>
<dbReference type="PROSITE" id="PS01186">
    <property type="entry name" value="EGF_2"/>
    <property type="match status" value="3"/>
</dbReference>
<evidence type="ECO:0000313" key="29">
    <source>
        <dbReference type="EMBL" id="KAJ4943124.1"/>
    </source>
</evidence>
<feature type="disulfide bond" evidence="24">
    <location>
        <begin position="503"/>
        <end position="530"/>
    </location>
</feature>
<feature type="disulfide bond" evidence="24">
    <location>
        <begin position="597"/>
        <end position="640"/>
    </location>
</feature>
<dbReference type="PROSITE" id="PS00615">
    <property type="entry name" value="C_TYPE_LECTIN_1"/>
    <property type="match status" value="1"/>
</dbReference>
<keyword evidence="9" id="KW-0430">Lectin</keyword>
<dbReference type="GO" id="GO:0007155">
    <property type="term" value="P:cell adhesion"/>
    <property type="evidence" value="ECO:0007669"/>
    <property type="project" value="UniProtKB-KW"/>
</dbReference>
<dbReference type="PROSITE" id="PS50041">
    <property type="entry name" value="C_TYPE_LECTIN_2"/>
    <property type="match status" value="2"/>
</dbReference>
<feature type="disulfide bond" evidence="24">
    <location>
        <begin position="873"/>
        <end position="900"/>
    </location>
</feature>
<evidence type="ECO:0000256" key="3">
    <source>
        <dbReference type="ARBA" id="ARBA00022475"/>
    </source>
</evidence>
<evidence type="ECO:0000256" key="6">
    <source>
        <dbReference type="ARBA" id="ARBA00022692"/>
    </source>
</evidence>
<dbReference type="InterPro" id="IPR018378">
    <property type="entry name" value="C-type_lectin_CS"/>
</dbReference>
<keyword evidence="15 23" id="KW-1015">Disulfide bond</keyword>
<dbReference type="InterPro" id="IPR016186">
    <property type="entry name" value="C-type_lectin-like/link_sf"/>
</dbReference>
<feature type="domain" description="C-type lectin" evidence="27">
    <location>
        <begin position="1"/>
        <end position="112"/>
    </location>
</feature>
<name>A0AAD6BFQ5_9TELE</name>
<evidence type="ECO:0000256" key="18">
    <source>
        <dbReference type="ARBA" id="ARBA00040812"/>
    </source>
</evidence>
<evidence type="ECO:0000256" key="4">
    <source>
        <dbReference type="ARBA" id="ARBA00022536"/>
    </source>
</evidence>
<dbReference type="Gene3D" id="2.10.25.10">
    <property type="entry name" value="Laminin"/>
    <property type="match status" value="2"/>
</dbReference>
<comment type="similarity">
    <text evidence="2">Belongs to the selectin/LECAM family.</text>
</comment>
<dbReference type="SMART" id="SM00034">
    <property type="entry name" value="CLECT"/>
    <property type="match status" value="2"/>
</dbReference>
<feature type="disulfide bond" evidence="24">
    <location>
        <begin position="658"/>
        <end position="701"/>
    </location>
</feature>
<evidence type="ECO:0000256" key="24">
    <source>
        <dbReference type="PROSITE-ProRule" id="PRU00302"/>
    </source>
</evidence>
<dbReference type="SUPFAM" id="SSF57196">
    <property type="entry name" value="EGF/Laminin"/>
    <property type="match status" value="2"/>
</dbReference>
<keyword evidence="5 24" id="KW-0768">Sushi</keyword>
<feature type="transmembrane region" description="Helical" evidence="25">
    <location>
        <begin position="1156"/>
        <end position="1185"/>
    </location>
</feature>
<dbReference type="InterPro" id="IPR001304">
    <property type="entry name" value="C-type_lectin-like"/>
</dbReference>
<keyword evidence="30" id="KW-1185">Reference proteome</keyword>
<feature type="disulfide bond" evidence="24">
    <location>
        <begin position="443"/>
        <end position="470"/>
    </location>
</feature>
<dbReference type="Proteomes" id="UP001219934">
    <property type="component" value="Unassembled WGS sequence"/>
</dbReference>
<evidence type="ECO:0000256" key="16">
    <source>
        <dbReference type="ARBA" id="ARBA00023180"/>
    </source>
</evidence>
<sequence length="1215" mass="134034">MNWTQARQWCQSTYTDMVVIQNQRENDYLVSMLPIKTRSPYYWIGVIKNHKNEPWTWIGNNSTWVGEHSWAANEPNNDHSTEFCVEIYVNIGENRGKWNDEKCNVRKYPLCYKAQCNETSCERGRCQETINNMTCLCEPGFEGDRCQTAEELPLTNNYTQCNDTSCERGRCQETINNMTCLCEPGFEGDRCQTAEELPLTNNYNYKQALLAVAGSAALSVLCCLCFCWMKRRKIDTRQGLHHILLIAALIGFVQDLSSGGGAHAWSYDFNISSNREWLEARQWCQQHFTDMVPIRNQEENDFLNNLLPFNAKYYWIGIGKREGEWVWEKTDEKVPEDAQNWAAKEPDNIAAQDCVEIYIKRDKDTAKWNNENCHKRKGTVCYTASCKPESCSANADCVETVGNYSCQCHPGFLGSRCEEEQASSYCSRPYGSNRFNSSCRFLCYLGFRMVGESPLLCQASGLWTHPVPLCQVEQCPVLNHSSIKNCSHPIAPYSFKSVCEVRCDEGYEHRGPDQIRCHYNGQWTSIVPDCTVKRCSPAFFPVSGNVTCVDAVEPFSFGSRCNFTCQEGYYLTRDDTYTCLASGQWSNPTPTCTVVRCNSLKAPPHASMQCQDPGVNSYGSICSVLCEEGFDLIGGNMTKCSAQGNWSHALPVCQAKRCNPINPPHGSLSCSDPNGLFSFGSLCKTTCDEGFLLNGTNSTECTSQGVWSADIPQCLAKRCPTLSSPSHGSLVCSDPHGEFSFGSQCVSTCEEGFLLNGTADTECTSLDTWSTDIPRCLAKRCPTLSSPSHGSLVCSDSHGEFSFGSQCVSTCEEGFLLNGTADIECTSLGTWSTDIPYCLAKRCPTLSSPSHGSIVCSDPHGVFSFGSQCVSTCEEGFLLNGTADTECTSLGTWSTDIPHCLAKRCPTLSSPSHGSLVCSDPHGEFSFSSRCTSTCEEGFLLNGTADTECTSLGTWSTDIPYCLAKRCPTLSSASHGSLVCSDPHGEFSFGSQCVSTCEEGFLLNGTADTECTSLGTWSTDIPRCLARPCPLLDKAPHHGRMNCSHPYSSFSYDSSCDFECNEGFWLRGTPTMTCNTSGHWRQDLPTCQPLQCEAIPALFGSLSMNCSHPLGNFSFGSQCIFACEGGFSMNGTEVLFCSSSGIWNDSRPNCTEDLPVWAAMLLSSGFGVAYVVVPLVLIGLAVLIIMRFRKKRGNNLMSEAPAWGDRENPAFDFDS</sequence>
<dbReference type="CDD" id="cd00033">
    <property type="entry name" value="CCP"/>
    <property type="match status" value="12"/>
</dbReference>
<feature type="domain" description="Sushi" evidence="28">
    <location>
        <begin position="533"/>
        <end position="594"/>
    </location>
</feature>
<evidence type="ECO:0000256" key="23">
    <source>
        <dbReference type="PROSITE-ProRule" id="PRU00076"/>
    </source>
</evidence>
<dbReference type="InterPro" id="IPR016187">
    <property type="entry name" value="CTDL_fold"/>
</dbReference>
<comment type="caution">
    <text evidence="23">Lacks conserved residue(s) required for the propagation of feature annotation.</text>
</comment>
<dbReference type="FunFam" id="2.10.70.10:FF:000001">
    <property type="entry name" value="Selectin P"/>
    <property type="match status" value="9"/>
</dbReference>
<feature type="disulfide bond" evidence="23">
    <location>
        <begin position="161"/>
        <end position="171"/>
    </location>
</feature>
<feature type="domain" description="Sushi" evidence="28">
    <location>
        <begin position="779"/>
        <end position="840"/>
    </location>
</feature>
<protein>
    <recommendedName>
        <fullName evidence="18">E-selectin</fullName>
    </recommendedName>
    <alternativeName>
        <fullName evidence="19">CD62 antigen-like family member E</fullName>
    </alternativeName>
    <alternativeName>
        <fullName evidence="20">Endothelial leukocyte adhesion molecule 1</fullName>
    </alternativeName>
    <alternativeName>
        <fullName evidence="21">Leukocyte-endothelial cell adhesion molecule 2</fullName>
    </alternativeName>
</protein>
<dbReference type="CDD" id="cd00054">
    <property type="entry name" value="EGF_CA"/>
    <property type="match status" value="1"/>
</dbReference>
<feature type="domain" description="EGF-like" evidence="26">
    <location>
        <begin position="112"/>
        <end position="147"/>
    </location>
</feature>
<dbReference type="InterPro" id="IPR000742">
    <property type="entry name" value="EGF"/>
</dbReference>
<reference evidence="29" key="1">
    <citation type="submission" date="2022-11" db="EMBL/GenBank/DDBJ databases">
        <title>Chromosome-level genome of Pogonophryne albipinna.</title>
        <authorList>
            <person name="Jo E."/>
        </authorList>
    </citation>
    <scope>NUCLEOTIDE SEQUENCE</scope>
    <source>
        <strain evidence="29">SGF0006</strain>
        <tissue evidence="29">Muscle</tissue>
    </source>
</reference>
<feature type="disulfide bond" evidence="24">
    <location>
        <begin position="997"/>
        <end position="1024"/>
    </location>
</feature>
<accession>A0AAD6BFQ5</accession>
<evidence type="ECO:0000256" key="22">
    <source>
        <dbReference type="ARBA" id="ARBA00045695"/>
    </source>
</evidence>
<feature type="domain" description="Sushi" evidence="28">
    <location>
        <begin position="1027"/>
        <end position="1089"/>
    </location>
</feature>
<evidence type="ECO:0000256" key="15">
    <source>
        <dbReference type="ARBA" id="ARBA00023157"/>
    </source>
</evidence>
<evidence type="ECO:0000259" key="27">
    <source>
        <dbReference type="PROSITE" id="PS50041"/>
    </source>
</evidence>
<evidence type="ECO:0000259" key="28">
    <source>
        <dbReference type="PROSITE" id="PS50923"/>
    </source>
</evidence>
<keyword evidence="11" id="KW-0106">Calcium</keyword>
<dbReference type="PROSITE" id="PS50923">
    <property type="entry name" value="SUSHI"/>
    <property type="match status" value="12"/>
</dbReference>
<evidence type="ECO:0000256" key="12">
    <source>
        <dbReference type="ARBA" id="ARBA00022889"/>
    </source>
</evidence>
<evidence type="ECO:0000256" key="7">
    <source>
        <dbReference type="ARBA" id="ARBA00022723"/>
    </source>
</evidence>
<feature type="domain" description="Sushi" evidence="28">
    <location>
        <begin position="1090"/>
        <end position="1152"/>
    </location>
</feature>
<evidence type="ECO:0000256" key="21">
    <source>
        <dbReference type="ARBA" id="ARBA00043124"/>
    </source>
</evidence>
<keyword evidence="4 23" id="KW-0245">EGF-like domain</keyword>
<evidence type="ECO:0000259" key="26">
    <source>
        <dbReference type="PROSITE" id="PS50026"/>
    </source>
</evidence>
<evidence type="ECO:0000256" key="8">
    <source>
        <dbReference type="ARBA" id="ARBA00022729"/>
    </source>
</evidence>
<feature type="domain" description="Sushi" evidence="28">
    <location>
        <begin position="415"/>
        <end position="472"/>
    </location>
</feature>
<evidence type="ECO:0000256" key="25">
    <source>
        <dbReference type="SAM" id="Phobius"/>
    </source>
</evidence>
<evidence type="ECO:0000256" key="2">
    <source>
        <dbReference type="ARBA" id="ARBA00007360"/>
    </source>
</evidence>
<feature type="domain" description="EGF-like" evidence="26">
    <location>
        <begin position="157"/>
        <end position="192"/>
    </location>
</feature>
<evidence type="ECO:0000256" key="13">
    <source>
        <dbReference type="ARBA" id="ARBA00022989"/>
    </source>
</evidence>
<dbReference type="Gene3D" id="2.10.70.10">
    <property type="entry name" value="Complement Module, domain 1"/>
    <property type="match status" value="12"/>
</dbReference>
<dbReference type="EMBL" id="JAPTMU010000005">
    <property type="protein sequence ID" value="KAJ4943124.1"/>
    <property type="molecule type" value="Genomic_DNA"/>
</dbReference>
<keyword evidence="16" id="KW-0325">Glycoprotein</keyword>
<dbReference type="SMART" id="SM00032">
    <property type="entry name" value="CCP"/>
    <property type="match status" value="12"/>
</dbReference>
<dbReference type="InterPro" id="IPR000436">
    <property type="entry name" value="Sushi_SCR_CCP_dom"/>
</dbReference>
<dbReference type="SUPFAM" id="SSF56436">
    <property type="entry name" value="C-type lectin-like"/>
    <property type="match status" value="2"/>
</dbReference>
<feature type="disulfide bond" evidence="23">
    <location>
        <begin position="137"/>
        <end position="146"/>
    </location>
</feature>
<feature type="transmembrane region" description="Helical" evidence="25">
    <location>
        <begin position="240"/>
        <end position="265"/>
    </location>
</feature>
<feature type="domain" description="Sushi" evidence="28">
    <location>
        <begin position="473"/>
        <end position="532"/>
    </location>
</feature>
<keyword evidence="3" id="KW-1003">Cell membrane</keyword>
<evidence type="ECO:0000256" key="9">
    <source>
        <dbReference type="ARBA" id="ARBA00022734"/>
    </source>
</evidence>
<dbReference type="Pfam" id="PF00084">
    <property type="entry name" value="Sushi"/>
    <property type="match status" value="12"/>
</dbReference>
<dbReference type="GO" id="GO:0005886">
    <property type="term" value="C:plasma membrane"/>
    <property type="evidence" value="ECO:0007669"/>
    <property type="project" value="UniProtKB-SubCell"/>
</dbReference>
<dbReference type="GO" id="GO:0030246">
    <property type="term" value="F:carbohydrate binding"/>
    <property type="evidence" value="ECO:0007669"/>
    <property type="project" value="UniProtKB-KW"/>
</dbReference>
<feature type="disulfide bond" evidence="24">
    <location>
        <begin position="687"/>
        <end position="714"/>
    </location>
</feature>
<keyword evidence="8" id="KW-0732">Signal</keyword>
<keyword evidence="14 25" id="KW-0472">Membrane</keyword>
<comment type="subunit">
    <text evidence="17">Interacts with SELPLG/PSGL1 and PODXL2 through the sialyl Lewis X epitope. SELPLG sulfation appears not to be required for this interaction.</text>
</comment>
<dbReference type="SUPFAM" id="SSF57535">
    <property type="entry name" value="Complement control module/SCR domain"/>
    <property type="match status" value="12"/>
</dbReference>
<dbReference type="InterPro" id="IPR002396">
    <property type="entry name" value="Selectin_superfamily"/>
</dbReference>
<dbReference type="PANTHER" id="PTHR19325:SF493">
    <property type="entry name" value="E-SELECTIN"/>
    <property type="match status" value="1"/>
</dbReference>
<feature type="disulfide bond" evidence="24">
    <location>
        <begin position="811"/>
        <end position="838"/>
    </location>
</feature>
<feature type="domain" description="Sushi" evidence="28">
    <location>
        <begin position="595"/>
        <end position="655"/>
    </location>
</feature>
<keyword evidence="6 25" id="KW-0812">Transmembrane</keyword>
<dbReference type="PROSITE" id="PS00022">
    <property type="entry name" value="EGF_1"/>
    <property type="match status" value="3"/>
</dbReference>
<evidence type="ECO:0000256" key="14">
    <source>
        <dbReference type="ARBA" id="ARBA00023136"/>
    </source>
</evidence>
<feature type="domain" description="Sushi" evidence="28">
    <location>
        <begin position="717"/>
        <end position="778"/>
    </location>
</feature>